<evidence type="ECO:0000259" key="2">
    <source>
        <dbReference type="Pfam" id="PF01609"/>
    </source>
</evidence>
<organism evidence="4 5">
    <name type="scientific">Microbacterium profundi</name>
    <dbReference type="NCBI Taxonomy" id="450380"/>
    <lineage>
        <taxon>Bacteria</taxon>
        <taxon>Bacillati</taxon>
        <taxon>Actinomycetota</taxon>
        <taxon>Actinomycetes</taxon>
        <taxon>Micrococcales</taxon>
        <taxon>Microbacteriaceae</taxon>
        <taxon>Microbacterium</taxon>
    </lineage>
</organism>
<dbReference type="NCBIfam" id="NF033551">
    <property type="entry name" value="transpos_IS1182"/>
    <property type="match status" value="1"/>
</dbReference>
<evidence type="ECO:0000313" key="4">
    <source>
        <dbReference type="EMBL" id="MEW1974879.1"/>
    </source>
</evidence>
<dbReference type="PANTHER" id="PTHR33408:SF2">
    <property type="entry name" value="TRANSPOSASE DDE DOMAIN-CONTAINING PROTEIN"/>
    <property type="match status" value="1"/>
</dbReference>
<dbReference type="InterPro" id="IPR008490">
    <property type="entry name" value="Transposase_InsH_N"/>
</dbReference>
<name>A0ABV3LG53_9MICO</name>
<dbReference type="PANTHER" id="PTHR33408">
    <property type="entry name" value="TRANSPOSASE"/>
    <property type="match status" value="1"/>
</dbReference>
<evidence type="ECO:0000256" key="1">
    <source>
        <dbReference type="SAM" id="MobiDB-lite"/>
    </source>
</evidence>
<feature type="compositionally biased region" description="Basic residues" evidence="1">
    <location>
        <begin position="269"/>
        <end position="280"/>
    </location>
</feature>
<dbReference type="Pfam" id="PF05598">
    <property type="entry name" value="DUF772"/>
    <property type="match status" value="1"/>
</dbReference>
<proteinExistence type="predicted"/>
<evidence type="ECO:0000259" key="3">
    <source>
        <dbReference type="Pfam" id="PF05598"/>
    </source>
</evidence>
<evidence type="ECO:0000313" key="5">
    <source>
        <dbReference type="Proteomes" id="UP001553715"/>
    </source>
</evidence>
<keyword evidence="5" id="KW-1185">Reference proteome</keyword>
<dbReference type="Proteomes" id="UP001553715">
    <property type="component" value="Unassembled WGS sequence"/>
</dbReference>
<feature type="domain" description="Transposase InsH N-terminal" evidence="3">
    <location>
        <begin position="47"/>
        <end position="140"/>
    </location>
</feature>
<reference evidence="4 5" key="1">
    <citation type="submission" date="2024-06" db="EMBL/GenBank/DDBJ databases">
        <title>The Natural Products Discovery Center: Release of the First 8490 Sequenced Strains for Exploring Actinobacteria Biosynthetic Diversity.</title>
        <authorList>
            <person name="Kalkreuter E."/>
            <person name="Kautsar S.A."/>
            <person name="Yang D."/>
            <person name="Bader C.D."/>
            <person name="Teijaro C.N."/>
            <person name="Fluegel L."/>
            <person name="Davis C.M."/>
            <person name="Simpson J.R."/>
            <person name="Lauterbach L."/>
            <person name="Steele A.D."/>
            <person name="Gui C."/>
            <person name="Meng S."/>
            <person name="Li G."/>
            <person name="Viehrig K."/>
            <person name="Ye F."/>
            <person name="Su P."/>
            <person name="Kiefer A.F."/>
            <person name="Nichols A."/>
            <person name="Cepeda A.J."/>
            <person name="Yan W."/>
            <person name="Fan B."/>
            <person name="Jiang Y."/>
            <person name="Adhikari A."/>
            <person name="Zheng C.-J."/>
            <person name="Schuster L."/>
            <person name="Cowan T.M."/>
            <person name="Smanski M.J."/>
            <person name="Chevrette M.G."/>
            <person name="De Carvalho L.P.S."/>
            <person name="Shen B."/>
        </authorList>
    </citation>
    <scope>NUCLEOTIDE SEQUENCE [LARGE SCALE GENOMIC DNA]</scope>
    <source>
        <strain evidence="4 5">NPDC077434</strain>
    </source>
</reference>
<sequence length="521" mass="57010">MTLTVAAEGLFEVDQGSAEPLGAAILAGEFKTFRRYDQGQCFLLPPSLDDWLDEDDEARFVSEVVEELLDLSPIYASYASASGAPPYDPRMMLKLLLFGYATGVTSSREIERRCRRDIAFRWLSGNEAPDYRSVSRFRRRHLDALPALFLQVLRVCAQAGLVKLGRVALDGTKLHANASRHKAMSYDRLGPRIEGLQGEVNALLAEAEKVDQAEDQEYGKDRRGDEIPAELARREGRLAKMRAAKEAIEADAVDKAEAAARKKAETAARKKVRTAAKKVRTAAQSVDAEGEPEPEPEPEAEAEAEVEVEVEVVVVGSAVPKPSAQRNFTDPEARMMKTNLGFDYAFNAQAVVDEAHQIVLAAEITQQASDVGQLTPMISRTEHNLQAAGIERSPRMVLADAGYCSEENLHAAEALAPAVLIATGRQRRGETFPAAPPGPVPEGATRRERMAHALRTEPGRADYARRKAIVEPAFGQMKVRQHAGQLRLRGLAGAKGEWTLHVICHNLRKLRKATNAGLALA</sequence>
<feature type="region of interest" description="Disordered" evidence="1">
    <location>
        <begin position="265"/>
        <end position="305"/>
    </location>
</feature>
<feature type="domain" description="Transposase IS4-like" evidence="2">
    <location>
        <begin position="344"/>
        <end position="507"/>
    </location>
</feature>
<protein>
    <submittedName>
        <fullName evidence="4">IS1182 family transposase</fullName>
    </submittedName>
</protein>
<dbReference type="Pfam" id="PF01609">
    <property type="entry name" value="DDE_Tnp_1"/>
    <property type="match status" value="1"/>
</dbReference>
<accession>A0ABV3LG53</accession>
<dbReference type="RefSeq" id="WP_366232780.1">
    <property type="nucleotide sequence ID" value="NZ_JBFBMH010000008.1"/>
</dbReference>
<dbReference type="InterPro" id="IPR047629">
    <property type="entry name" value="IS1182_transpos"/>
</dbReference>
<feature type="compositionally biased region" description="Acidic residues" evidence="1">
    <location>
        <begin position="288"/>
        <end position="305"/>
    </location>
</feature>
<comment type="caution">
    <text evidence="4">The sequence shown here is derived from an EMBL/GenBank/DDBJ whole genome shotgun (WGS) entry which is preliminary data.</text>
</comment>
<dbReference type="EMBL" id="JBFBMH010000008">
    <property type="protein sequence ID" value="MEW1974879.1"/>
    <property type="molecule type" value="Genomic_DNA"/>
</dbReference>
<gene>
    <name evidence="4" type="ORF">AB0301_07360</name>
</gene>
<dbReference type="InterPro" id="IPR002559">
    <property type="entry name" value="Transposase_11"/>
</dbReference>